<dbReference type="GO" id="GO:0019877">
    <property type="term" value="P:diaminopimelate biosynthetic process"/>
    <property type="evidence" value="ECO:0007669"/>
    <property type="project" value="UniProtKB-UniRule"/>
</dbReference>
<protein>
    <recommendedName>
        <fullName evidence="11 14">4-hydroxy-tetrahydrodipicolinate reductase</fullName>
        <shortName evidence="14">HTPA reductase</shortName>
        <ecNumber evidence="11 14">1.17.1.8</ecNumber>
    </recommendedName>
</protein>
<feature type="binding site" evidence="14">
    <location>
        <position position="34"/>
    </location>
    <ligand>
        <name>NAD(+)</name>
        <dbReference type="ChEBI" id="CHEBI:57540"/>
    </ligand>
</feature>
<keyword evidence="7 14" id="KW-0560">Oxidoreductase</keyword>
<comment type="catalytic activity">
    <reaction evidence="13 14">
        <text>(S)-2,3,4,5-tetrahydrodipicolinate + NAD(+) + H2O = (2S,4S)-4-hydroxy-2,3,4,5-tetrahydrodipicolinate + NADH + H(+)</text>
        <dbReference type="Rhea" id="RHEA:35323"/>
        <dbReference type="ChEBI" id="CHEBI:15377"/>
        <dbReference type="ChEBI" id="CHEBI:15378"/>
        <dbReference type="ChEBI" id="CHEBI:16845"/>
        <dbReference type="ChEBI" id="CHEBI:57540"/>
        <dbReference type="ChEBI" id="CHEBI:57945"/>
        <dbReference type="ChEBI" id="CHEBI:67139"/>
        <dbReference type="EC" id="1.17.1.8"/>
    </reaction>
</comment>
<keyword evidence="5 14" id="KW-0521">NADP</keyword>
<dbReference type="AlphaFoldDB" id="A0A562VMP3"/>
<evidence type="ECO:0000256" key="1">
    <source>
        <dbReference type="ARBA" id="ARBA00004496"/>
    </source>
</evidence>
<dbReference type="GO" id="GO:0016726">
    <property type="term" value="F:oxidoreductase activity, acting on CH or CH2 groups, NAD or NADP as acceptor"/>
    <property type="evidence" value="ECO:0007669"/>
    <property type="project" value="UniProtKB-UniRule"/>
</dbReference>
<accession>A0A562VMP3</accession>
<dbReference type="FunFam" id="3.40.50.720:FF:000048">
    <property type="entry name" value="4-hydroxy-tetrahydrodipicolinate reductase"/>
    <property type="match status" value="1"/>
</dbReference>
<comment type="caution">
    <text evidence="14">Was originally thought to be a dihydrodipicolinate reductase (DHDPR), catalyzing the conversion of dihydrodipicolinate to tetrahydrodipicolinate. However, it was shown in E.coli that the substrate of the enzymatic reaction is not dihydrodipicolinate (DHDP) but in fact (2S,4S)-4-hydroxy-2,3,4,5-tetrahydrodipicolinic acid (HTPA), the product released by the DapA-catalyzed reaction.</text>
</comment>
<comment type="pathway">
    <text evidence="10 14">Amino-acid biosynthesis; L-lysine biosynthesis via DAP pathway; (S)-tetrahydrodipicolinate from L-aspartate: step 4/4.</text>
</comment>
<keyword evidence="3 14" id="KW-0963">Cytoplasm</keyword>
<feature type="binding site" evidence="14">
    <location>
        <begin position="8"/>
        <end position="13"/>
    </location>
    <ligand>
        <name>NAD(+)</name>
        <dbReference type="ChEBI" id="CHEBI:57540"/>
    </ligand>
</feature>
<dbReference type="InterPro" id="IPR000846">
    <property type="entry name" value="DapB_N"/>
</dbReference>
<comment type="similarity">
    <text evidence="2 14">Belongs to the DapB family.</text>
</comment>
<feature type="binding site" evidence="14">
    <location>
        <begin position="165"/>
        <end position="166"/>
    </location>
    <ligand>
        <name>(S)-2,3,4,5-tetrahydrodipicolinate</name>
        <dbReference type="ChEBI" id="CHEBI:16845"/>
    </ligand>
</feature>
<feature type="binding site" evidence="14">
    <location>
        <begin position="122"/>
        <end position="125"/>
    </location>
    <ligand>
        <name>NAD(+)</name>
        <dbReference type="ChEBI" id="CHEBI:57540"/>
    </ligand>
</feature>
<dbReference type="InterPro" id="IPR022663">
    <property type="entry name" value="DapB_C"/>
</dbReference>
<organism evidence="17 18">
    <name type="scientific">Geobacter argillaceus</name>
    <dbReference type="NCBI Taxonomy" id="345631"/>
    <lineage>
        <taxon>Bacteria</taxon>
        <taxon>Pseudomonadati</taxon>
        <taxon>Thermodesulfobacteriota</taxon>
        <taxon>Desulfuromonadia</taxon>
        <taxon>Geobacterales</taxon>
        <taxon>Geobacteraceae</taxon>
        <taxon>Geobacter</taxon>
    </lineage>
</organism>
<dbReference type="GO" id="GO:0050661">
    <property type="term" value="F:NADP binding"/>
    <property type="evidence" value="ECO:0007669"/>
    <property type="project" value="UniProtKB-UniRule"/>
</dbReference>
<evidence type="ECO:0000256" key="14">
    <source>
        <dbReference type="HAMAP-Rule" id="MF_00102"/>
    </source>
</evidence>
<comment type="subunit">
    <text evidence="14">Homotetramer.</text>
</comment>
<evidence type="ECO:0000256" key="3">
    <source>
        <dbReference type="ARBA" id="ARBA00022490"/>
    </source>
</evidence>
<keyword evidence="18" id="KW-1185">Reference proteome</keyword>
<feature type="binding site" evidence="14">
    <location>
        <position position="35"/>
    </location>
    <ligand>
        <name>NADP(+)</name>
        <dbReference type="ChEBI" id="CHEBI:58349"/>
    </ligand>
</feature>
<evidence type="ECO:0000256" key="6">
    <source>
        <dbReference type="ARBA" id="ARBA00022915"/>
    </source>
</evidence>
<sequence length="267" mass="28417">MIKIAVCGAAGRMGGRIIAAIKEAEGVELSGALERPGHPMVGQDAGFNAGLGAIGVAISDDLNVVVDGCDALIDFTAPKVSLKNLEACALKRKSIVIGSTGFTPEERALAAELAKDIPAVLAPNMSVGVNVCFKVLKDVARTLGDNFDVEIVELHHNKKKDSPSGTAVRMGEVVAEALGRDYNEVANYHREGICGERTREEIGMQTVRGGDIVGEHTVYFIGMGERIEISHRAMSRDMFSRGSVRAAQWVVGKAPGLYDMQDVLGLR</sequence>
<dbReference type="SUPFAM" id="SSF55347">
    <property type="entry name" value="Glyceraldehyde-3-phosphate dehydrogenase-like, C-terminal domain"/>
    <property type="match status" value="1"/>
</dbReference>
<proteinExistence type="inferred from homology"/>
<name>A0A562VMP3_9BACT</name>
<dbReference type="PIRSF" id="PIRSF000161">
    <property type="entry name" value="DHPR"/>
    <property type="match status" value="1"/>
</dbReference>
<dbReference type="InterPro" id="IPR036291">
    <property type="entry name" value="NAD(P)-bd_dom_sf"/>
</dbReference>
<dbReference type="CDD" id="cd02274">
    <property type="entry name" value="DHDPR_N"/>
    <property type="match status" value="1"/>
</dbReference>
<dbReference type="PANTHER" id="PTHR20836">
    <property type="entry name" value="DIHYDRODIPICOLINATE REDUCTASE"/>
    <property type="match status" value="1"/>
</dbReference>
<dbReference type="GO" id="GO:0051287">
    <property type="term" value="F:NAD binding"/>
    <property type="evidence" value="ECO:0007669"/>
    <property type="project" value="UniProtKB-UniRule"/>
</dbReference>
<feature type="binding site" evidence="14">
    <location>
        <position position="156"/>
    </location>
    <ligand>
        <name>(S)-2,3,4,5-tetrahydrodipicolinate</name>
        <dbReference type="ChEBI" id="CHEBI:16845"/>
    </ligand>
</feature>
<keyword evidence="8 14" id="KW-0520">NAD</keyword>
<comment type="caution">
    <text evidence="17">The sequence shown here is derived from an EMBL/GenBank/DDBJ whole genome shotgun (WGS) entry which is preliminary data.</text>
</comment>
<comment type="catalytic activity">
    <reaction evidence="12 14">
        <text>(S)-2,3,4,5-tetrahydrodipicolinate + NADP(+) + H2O = (2S,4S)-4-hydroxy-2,3,4,5-tetrahydrodipicolinate + NADPH + H(+)</text>
        <dbReference type="Rhea" id="RHEA:35331"/>
        <dbReference type="ChEBI" id="CHEBI:15377"/>
        <dbReference type="ChEBI" id="CHEBI:15378"/>
        <dbReference type="ChEBI" id="CHEBI:16845"/>
        <dbReference type="ChEBI" id="CHEBI:57783"/>
        <dbReference type="ChEBI" id="CHEBI:58349"/>
        <dbReference type="ChEBI" id="CHEBI:67139"/>
        <dbReference type="EC" id="1.17.1.8"/>
    </reaction>
</comment>
<feature type="active site" description="Proton donor/acceptor" evidence="14">
    <location>
        <position position="155"/>
    </location>
</feature>
<evidence type="ECO:0000256" key="4">
    <source>
        <dbReference type="ARBA" id="ARBA00022605"/>
    </source>
</evidence>
<evidence type="ECO:0000256" key="11">
    <source>
        <dbReference type="ARBA" id="ARBA00038983"/>
    </source>
</evidence>
<dbReference type="Gene3D" id="3.30.360.10">
    <property type="entry name" value="Dihydrodipicolinate Reductase, domain 2"/>
    <property type="match status" value="1"/>
</dbReference>
<dbReference type="EC" id="1.17.1.8" evidence="11 14"/>
<dbReference type="RefSeq" id="WP_145022774.1">
    <property type="nucleotide sequence ID" value="NZ_VLLN01000012.1"/>
</dbReference>
<dbReference type="InterPro" id="IPR023940">
    <property type="entry name" value="DHDPR_bac"/>
</dbReference>
<evidence type="ECO:0000256" key="10">
    <source>
        <dbReference type="ARBA" id="ARBA00037922"/>
    </source>
</evidence>
<dbReference type="Gene3D" id="3.40.50.720">
    <property type="entry name" value="NAD(P)-binding Rossmann-like Domain"/>
    <property type="match status" value="1"/>
</dbReference>
<dbReference type="SUPFAM" id="SSF51735">
    <property type="entry name" value="NAD(P)-binding Rossmann-fold domains"/>
    <property type="match status" value="1"/>
</dbReference>
<dbReference type="PROSITE" id="PS01298">
    <property type="entry name" value="DAPB"/>
    <property type="match status" value="1"/>
</dbReference>
<dbReference type="HAMAP" id="MF_00102">
    <property type="entry name" value="DapB"/>
    <property type="match status" value="1"/>
</dbReference>
<evidence type="ECO:0000256" key="8">
    <source>
        <dbReference type="ARBA" id="ARBA00023027"/>
    </source>
</evidence>
<evidence type="ECO:0000256" key="13">
    <source>
        <dbReference type="ARBA" id="ARBA00049396"/>
    </source>
</evidence>
<gene>
    <name evidence="14" type="primary">dapB</name>
    <name evidence="17" type="ORF">JN12_02261</name>
</gene>
<dbReference type="InterPro" id="IPR022664">
    <property type="entry name" value="DapB_N_CS"/>
</dbReference>
<keyword evidence="4 14" id="KW-0028">Amino-acid biosynthesis</keyword>
<dbReference type="PANTHER" id="PTHR20836:SF0">
    <property type="entry name" value="4-HYDROXY-TETRAHYDRODIPICOLINATE REDUCTASE 1, CHLOROPLASTIC-RELATED"/>
    <property type="match status" value="1"/>
</dbReference>
<dbReference type="GO" id="GO:0009089">
    <property type="term" value="P:lysine biosynthetic process via diaminopimelate"/>
    <property type="evidence" value="ECO:0007669"/>
    <property type="project" value="UniProtKB-UniRule"/>
</dbReference>
<dbReference type="Pfam" id="PF05173">
    <property type="entry name" value="DapB_C"/>
    <property type="match status" value="1"/>
</dbReference>
<evidence type="ECO:0000256" key="7">
    <source>
        <dbReference type="ARBA" id="ARBA00023002"/>
    </source>
</evidence>
<dbReference type="NCBIfam" id="TIGR00036">
    <property type="entry name" value="dapB"/>
    <property type="match status" value="1"/>
</dbReference>
<dbReference type="GO" id="GO:0005829">
    <property type="term" value="C:cytosol"/>
    <property type="evidence" value="ECO:0007669"/>
    <property type="project" value="TreeGrafter"/>
</dbReference>
<dbReference type="GO" id="GO:0008839">
    <property type="term" value="F:4-hydroxy-tetrahydrodipicolinate reductase"/>
    <property type="evidence" value="ECO:0007669"/>
    <property type="project" value="UniProtKB-UniRule"/>
</dbReference>
<evidence type="ECO:0000259" key="16">
    <source>
        <dbReference type="Pfam" id="PF05173"/>
    </source>
</evidence>
<feature type="domain" description="Dihydrodipicolinate reductase N-terminal" evidence="15">
    <location>
        <begin position="2"/>
        <end position="125"/>
    </location>
</feature>
<evidence type="ECO:0000256" key="12">
    <source>
        <dbReference type="ARBA" id="ARBA00049080"/>
    </source>
</evidence>
<dbReference type="Pfam" id="PF01113">
    <property type="entry name" value="DapB_N"/>
    <property type="match status" value="1"/>
</dbReference>
<evidence type="ECO:0000313" key="18">
    <source>
        <dbReference type="Proteomes" id="UP000319449"/>
    </source>
</evidence>
<dbReference type="UniPathway" id="UPA00034">
    <property type="reaction ID" value="UER00018"/>
</dbReference>
<evidence type="ECO:0000259" key="15">
    <source>
        <dbReference type="Pfam" id="PF01113"/>
    </source>
</evidence>
<feature type="binding site" evidence="14">
    <location>
        <begin position="98"/>
        <end position="100"/>
    </location>
    <ligand>
        <name>NAD(+)</name>
        <dbReference type="ChEBI" id="CHEBI:57540"/>
    </ligand>
</feature>
<feature type="domain" description="Dihydrodipicolinate reductase C-terminal" evidence="16">
    <location>
        <begin position="128"/>
        <end position="264"/>
    </location>
</feature>
<feature type="active site" description="Proton donor" evidence="14">
    <location>
        <position position="159"/>
    </location>
</feature>
<evidence type="ECO:0000256" key="5">
    <source>
        <dbReference type="ARBA" id="ARBA00022857"/>
    </source>
</evidence>
<comment type="subcellular location">
    <subcellularLocation>
        <location evidence="1 14">Cytoplasm</location>
    </subcellularLocation>
</comment>
<dbReference type="EMBL" id="VLLN01000012">
    <property type="protein sequence ID" value="TWJ19041.1"/>
    <property type="molecule type" value="Genomic_DNA"/>
</dbReference>
<evidence type="ECO:0000256" key="2">
    <source>
        <dbReference type="ARBA" id="ARBA00006642"/>
    </source>
</evidence>
<evidence type="ECO:0000313" key="17">
    <source>
        <dbReference type="EMBL" id="TWJ19041.1"/>
    </source>
</evidence>
<keyword evidence="6 14" id="KW-0220">Diaminopimelate biosynthesis</keyword>
<evidence type="ECO:0000256" key="9">
    <source>
        <dbReference type="ARBA" id="ARBA00023154"/>
    </source>
</evidence>
<reference evidence="17 18" key="1">
    <citation type="submission" date="2019-07" db="EMBL/GenBank/DDBJ databases">
        <title>Genomic Encyclopedia of Archaeal and Bacterial Type Strains, Phase II (KMG-II): from individual species to whole genera.</title>
        <authorList>
            <person name="Goeker M."/>
        </authorList>
    </citation>
    <scope>NUCLEOTIDE SEQUENCE [LARGE SCALE GENOMIC DNA]</scope>
    <source>
        <strain evidence="17 18">ATCC BAA-1139</strain>
    </source>
</reference>
<dbReference type="Proteomes" id="UP000319449">
    <property type="component" value="Unassembled WGS sequence"/>
</dbReference>
<keyword evidence="9 14" id="KW-0457">Lysine biosynthesis</keyword>
<dbReference type="OrthoDB" id="9790352at2"/>
<dbReference type="FunFam" id="3.30.360.10:FF:000004">
    <property type="entry name" value="4-hydroxy-tetrahydrodipicolinate reductase"/>
    <property type="match status" value="1"/>
</dbReference>
<comment type="function">
    <text evidence="14">Catalyzes the conversion of 4-hydroxy-tetrahydrodipicolinate (HTPA) to tetrahydrodipicolinate.</text>
</comment>